<dbReference type="EMBL" id="CP061800">
    <property type="protein sequence ID" value="QTA88123.1"/>
    <property type="molecule type" value="Genomic_DNA"/>
</dbReference>
<feature type="repeat" description="NHL" evidence="2">
    <location>
        <begin position="800"/>
        <end position="839"/>
    </location>
</feature>
<feature type="region of interest" description="Disordered" evidence="3">
    <location>
        <begin position="306"/>
        <end position="339"/>
    </location>
</feature>
<dbReference type="Proteomes" id="UP000663722">
    <property type="component" value="Chromosome"/>
</dbReference>
<evidence type="ECO:0000313" key="5">
    <source>
        <dbReference type="EMBL" id="QTA88123.1"/>
    </source>
</evidence>
<feature type="repeat" description="NHL" evidence="2">
    <location>
        <begin position="1128"/>
        <end position="1168"/>
    </location>
</feature>
<feature type="repeat" description="NHL" evidence="2">
    <location>
        <begin position="753"/>
        <end position="792"/>
    </location>
</feature>
<feature type="compositionally biased region" description="Polar residues" evidence="3">
    <location>
        <begin position="313"/>
        <end position="323"/>
    </location>
</feature>
<evidence type="ECO:0000256" key="1">
    <source>
        <dbReference type="ARBA" id="ARBA00022737"/>
    </source>
</evidence>
<dbReference type="Gene3D" id="2.120.10.30">
    <property type="entry name" value="TolB, C-terminal domain"/>
    <property type="match status" value="3"/>
</dbReference>
<keyword evidence="4" id="KW-0472">Membrane</keyword>
<evidence type="ECO:0000313" key="6">
    <source>
        <dbReference type="Proteomes" id="UP000663722"/>
    </source>
</evidence>
<keyword evidence="4" id="KW-0812">Transmembrane</keyword>
<evidence type="ECO:0000256" key="3">
    <source>
        <dbReference type="SAM" id="MobiDB-lite"/>
    </source>
</evidence>
<dbReference type="InterPro" id="IPR036439">
    <property type="entry name" value="Dockerin_dom_sf"/>
</dbReference>
<feature type="transmembrane region" description="Helical" evidence="4">
    <location>
        <begin position="20"/>
        <end position="39"/>
    </location>
</feature>
<dbReference type="PROSITE" id="PS51125">
    <property type="entry name" value="NHL"/>
    <property type="match status" value="8"/>
</dbReference>
<dbReference type="Gene3D" id="3.40.50.1460">
    <property type="match status" value="2"/>
</dbReference>
<name>A0A975GPP6_9BACT</name>
<keyword evidence="4" id="KW-1133">Transmembrane helix</keyword>
<dbReference type="PANTHER" id="PTHR24104">
    <property type="entry name" value="E3 UBIQUITIN-PROTEIN LIGASE NHLRC1-RELATED"/>
    <property type="match status" value="1"/>
</dbReference>
<sequence length="2064" mass="225292">MKVNRMVQNEIPKRKIFGMAEIILVTIIFIVAVTGLAWAQAPANDNFADAALLEGEFCQITVSNVNATSEPDEPEHADEYPWRSVWWKWTPPQTSYFTFDTKESSFDTILVIYTGSSFDTLTEVVANNDEIEDDDYSSVTFQAMAETQYYILVDGYDNASGNIILNWKFADRPENDDFASALVMEGLKGNIAGSNMEATKEASEPDHAGRTYCKKSVWWKWTAPETNYFFFESFGTFDTLLSVYTGSDVSHLTEVANSGYWEESLTVLAQAGVQYHIAVDMGDSYCGDYYLCWTIADRPENDDFASAPLLSGDSGQATGSNKQAMKEAGEPDHGDNKGGKSVWWKWTAPRSDFFLFNTLESFFDTTLAVYTGSDINNLTEITSNNNGRKNGRNTLQSVVTFQAETGAEYYIAVDGAYGETGQIDLRWESVMPLPSDDIEDAFGLTGLNGQAYGSNIRATQEESDEPDHAGKEGGKSVWWSWYAPQAGSFSFDTHGSSFDTLLAIYTIPPDKDIDVDYLTEIAASDNDGNPDNTSSLTFQAQAGLRYYIATDGYNGDSGDILLNWRTGPPNGVFANASELTGASGQACGSNLNATTEIGETVITENAGGKSVWWTWVAPKDDNFAFNTHGSSFDTLLAVYTGSGINDLTKIASNDDEGSENTSSVTFGAQAGIRYYIAVDGKDRQEGNIILNWKFSAASHIYKFERMWPGLQQPWYLNPVGVATDSNGFIYVADFDSYRVQKFTSDGRFVAKWGGRGYGDGEFSGLQGLTVDNNGFVYVADTYNHRIQKFTSDGRFVAKWGRIGSEDGQFQGPTGIITDDDGFVYVVDSGNDRIQKFTSDGQFQTKWITCDSGEERFSNPHGIARDGMGIIYVVLDSSEPSIRKFTSDGELIGKWGTYGKGEGELWGPRDIATDTEGYVYVADTRNNRVQKFTSEGDFVAELKTYSDGDRYYDGPYGVTTDASGFVYVADYSNLCIHKFSSDNQFVSKWGSRGNEDGEFYGPVDIATDNEGYIYVDDTGNNRIQKFSPDGQFIAKWEQETGDYSIFDNSDTALDSNGFFYVLDSANDSVEKFDPEGHLVKRWGSEGSGDGQFDGLGSIAVDSNDFIYVTDKGNSRIQKFTSDGVFITAFGEFGSNPGQLAYPRGLAISSDGKVYVSDTGNNRVQVFKPTLTKDKTKAIVLAGGGPYENASGGRLKENTLWEATQLSANFAYRALTYQGFTKDSIFYLSSDTQLDLDGNGEADDVDRDATNANLEYAITEWAKDADSLVIYITDHGGDNVFRMSRTETLSSGELDSWLDTLQQTMPGKVIVVYDACESGSFVTMLTPPADKERIVVASTSPDEPAYFVTQGSVSFSGYFWTHVFNGFDVRDAFDFSKQAMESPTEFQHPLLDADSDGMGNSSEDYQLAQNVYIGNGTDMPGLGPDIETVSCVPAEETTFFRMTASGVTDEDGVVCVWAVIRPPDYNPGASSSAVQSLPSVDLIPLQDQAGIYEKVYDGFNIRGTYQIAVYAKDRNGNTSVYGEPLSVTVENPLTRRAIIVAGGPDPWDNPLWPAIEKNAALAYEALKFQGYGDEGDRDDIYLISPANIPGQTDSHVPPSVDNLRHAIETWAAQNLGDLVLYMTGNAESGAFRLSSTENLLSADLDQYLDHLQNSTSAKVTVIYDACGSGAFLSSLTTPEAKDRILISSATGDQCPNFVSEGSISFSQYFWNNVIDGMNIRDAFKWASEAVRNLGQIPTLDANSDGLSDGISDKRIAQKFSIGAGIMLAGDDPIIGAVSVSPGILNGETSVTIQAENVTATGAVGKVLALVMPPDTSLTEALTNLPIVELTDMGNGVYKGIYSDFSQVGIYRIIIYAADEAGNLSQPLASQIEQKVQTETSSEPDILEISLARDASANLTVYDSENRACGKNSCDIPGAAYETGASGEQIISLTELTEGNWRAVLHGTQTGPCDLTVSSFHGTTEFFSETRTAEIKAHQVLRLDISVSSELTFTVSEPKIPEGPDGNPLWYDFDGDGDTDDDDINRVSSIWNTQAGDAEFDAFYDLDDDGTITILDIMPVANSKSVR</sequence>
<feature type="repeat" description="NHL" evidence="2">
    <location>
        <begin position="952"/>
        <end position="981"/>
    </location>
</feature>
<dbReference type="Gene3D" id="1.10.1330.10">
    <property type="entry name" value="Dockerin domain"/>
    <property type="match status" value="1"/>
</dbReference>
<dbReference type="InterPro" id="IPR011042">
    <property type="entry name" value="6-blade_b-propeller_TolB-like"/>
</dbReference>
<dbReference type="KEGG" id="dmm:dnm_041630"/>
<keyword evidence="6" id="KW-1185">Reference proteome</keyword>
<feature type="repeat" description="NHL" evidence="2">
    <location>
        <begin position="895"/>
        <end position="934"/>
    </location>
</feature>
<dbReference type="PANTHER" id="PTHR24104:SF25">
    <property type="entry name" value="PROTEIN LIN-41"/>
    <property type="match status" value="1"/>
</dbReference>
<feature type="repeat" description="NHL" evidence="2">
    <location>
        <begin position="1082"/>
        <end position="1121"/>
    </location>
</feature>
<protein>
    <submittedName>
        <fullName evidence="5">NHL repeat-containing protein</fullName>
    </submittedName>
</protein>
<dbReference type="Gene3D" id="2.40.10.500">
    <property type="match status" value="1"/>
</dbReference>
<feature type="repeat" description="NHL" evidence="2">
    <location>
        <begin position="985"/>
        <end position="1028"/>
    </location>
</feature>
<evidence type="ECO:0000256" key="4">
    <source>
        <dbReference type="SAM" id="Phobius"/>
    </source>
</evidence>
<evidence type="ECO:0000256" key="2">
    <source>
        <dbReference type="PROSITE-ProRule" id="PRU00504"/>
    </source>
</evidence>
<dbReference type="InterPro" id="IPR001258">
    <property type="entry name" value="NHL_repeat"/>
</dbReference>
<dbReference type="GO" id="GO:0000272">
    <property type="term" value="P:polysaccharide catabolic process"/>
    <property type="evidence" value="ECO:0007669"/>
    <property type="project" value="InterPro"/>
</dbReference>
<reference evidence="5" key="1">
    <citation type="journal article" date="2021" name="Microb. Physiol.">
        <title>Proteogenomic Insights into the Physiology of Marine, Sulfate-Reducing, Filamentous Desulfonema limicola and Desulfonema magnum.</title>
        <authorList>
            <person name="Schnaars V."/>
            <person name="Wohlbrand L."/>
            <person name="Scheve S."/>
            <person name="Hinrichs C."/>
            <person name="Reinhardt R."/>
            <person name="Rabus R."/>
        </authorList>
    </citation>
    <scope>NUCLEOTIDE SEQUENCE</scope>
    <source>
        <strain evidence="5">4be13</strain>
    </source>
</reference>
<dbReference type="Pfam" id="PF01650">
    <property type="entry name" value="Peptidase_C13"/>
    <property type="match status" value="1"/>
</dbReference>
<keyword evidence="1" id="KW-0677">Repeat</keyword>
<gene>
    <name evidence="5" type="ORF">dnm_041630</name>
</gene>
<accession>A0A975GPP6</accession>
<feature type="compositionally biased region" description="Basic and acidic residues" evidence="3">
    <location>
        <begin position="324"/>
        <end position="338"/>
    </location>
</feature>
<proteinExistence type="predicted"/>
<dbReference type="SUPFAM" id="SSF63829">
    <property type="entry name" value="Calcium-dependent phosphotriesterase"/>
    <property type="match status" value="1"/>
</dbReference>
<dbReference type="GO" id="GO:0008270">
    <property type="term" value="F:zinc ion binding"/>
    <property type="evidence" value="ECO:0007669"/>
    <property type="project" value="UniProtKB-KW"/>
</dbReference>
<dbReference type="InterPro" id="IPR001096">
    <property type="entry name" value="Peptidase_C13"/>
</dbReference>
<dbReference type="RefSeq" id="WP_207683029.1">
    <property type="nucleotide sequence ID" value="NZ_CP061800.1"/>
</dbReference>
<dbReference type="CDD" id="cd14955">
    <property type="entry name" value="NHL_like_4"/>
    <property type="match status" value="1"/>
</dbReference>
<dbReference type="SUPFAM" id="SSF50956">
    <property type="entry name" value="Thermostable phytase (3-phytase)"/>
    <property type="match status" value="1"/>
</dbReference>
<feature type="repeat" description="NHL" evidence="2">
    <location>
        <begin position="717"/>
        <end position="745"/>
    </location>
</feature>
<dbReference type="InterPro" id="IPR018247">
    <property type="entry name" value="EF_Hand_1_Ca_BS"/>
</dbReference>
<dbReference type="SUPFAM" id="SSF101898">
    <property type="entry name" value="NHL repeat"/>
    <property type="match status" value="1"/>
</dbReference>
<dbReference type="Pfam" id="PF01436">
    <property type="entry name" value="NHL"/>
    <property type="match status" value="6"/>
</dbReference>
<dbReference type="PROSITE" id="PS00018">
    <property type="entry name" value="EF_HAND_1"/>
    <property type="match status" value="1"/>
</dbReference>
<organism evidence="5 6">
    <name type="scientific">Desulfonema magnum</name>
    <dbReference type="NCBI Taxonomy" id="45655"/>
    <lineage>
        <taxon>Bacteria</taxon>
        <taxon>Pseudomonadati</taxon>
        <taxon>Thermodesulfobacteriota</taxon>
        <taxon>Desulfobacteria</taxon>
        <taxon>Desulfobacterales</taxon>
        <taxon>Desulfococcaceae</taxon>
        <taxon>Desulfonema</taxon>
    </lineage>
</organism>
<dbReference type="CDD" id="cd05819">
    <property type="entry name" value="NHL"/>
    <property type="match status" value="1"/>
</dbReference>
<dbReference type="GO" id="GO:0008233">
    <property type="term" value="F:peptidase activity"/>
    <property type="evidence" value="ECO:0007669"/>
    <property type="project" value="InterPro"/>
</dbReference>
<dbReference type="GO" id="GO:0006508">
    <property type="term" value="P:proteolysis"/>
    <property type="evidence" value="ECO:0007669"/>
    <property type="project" value="InterPro"/>
</dbReference>
<dbReference type="InterPro" id="IPR050952">
    <property type="entry name" value="TRIM-NHL_E3_ligases"/>
</dbReference>